<dbReference type="Gene3D" id="1.20.120.160">
    <property type="entry name" value="HPT domain"/>
    <property type="match status" value="1"/>
</dbReference>
<keyword evidence="5" id="KW-1185">Reference proteome</keyword>
<evidence type="ECO:0000313" key="4">
    <source>
        <dbReference type="EMBL" id="ABV95217.1"/>
    </source>
</evidence>
<dbReference type="OrthoDB" id="7867809at2"/>
<evidence type="ECO:0000313" key="5">
    <source>
        <dbReference type="Proteomes" id="UP000006833"/>
    </source>
</evidence>
<gene>
    <name evidence="4" type="ordered locus">Dshi_3484</name>
</gene>
<dbReference type="GO" id="GO:0000160">
    <property type="term" value="P:phosphorelay signal transduction system"/>
    <property type="evidence" value="ECO:0007669"/>
    <property type="project" value="UniProtKB-KW"/>
</dbReference>
<dbReference type="KEGG" id="dsh:Dshi_3484"/>
<dbReference type="STRING" id="398580.Dshi_3484"/>
<dbReference type="Pfam" id="PF01627">
    <property type="entry name" value="Hpt"/>
    <property type="match status" value="1"/>
</dbReference>
<accession>A8LPF2</accession>
<dbReference type="PROSITE" id="PS50894">
    <property type="entry name" value="HPT"/>
    <property type="match status" value="1"/>
</dbReference>
<dbReference type="SUPFAM" id="SSF47226">
    <property type="entry name" value="Histidine-containing phosphotransfer domain, HPT domain"/>
    <property type="match status" value="1"/>
</dbReference>
<dbReference type="InterPro" id="IPR036641">
    <property type="entry name" value="HPT_dom_sf"/>
</dbReference>
<name>A8LPF2_DINSH</name>
<sequence>MIDWARVRELQDEIGADDFGEIVEVFMEEVEAAIGALPDADKGSELEELMHLIKGCAWNLGFRELGKLCAAGEAAAEAGNGGSVDIDAVMQAFEAAQKVFTEGLQEQRVA</sequence>
<protein>
    <submittedName>
        <fullName evidence="4">Hpt domain protein</fullName>
    </submittedName>
</protein>
<dbReference type="AlphaFoldDB" id="A8LPF2"/>
<dbReference type="RefSeq" id="WP_012180141.1">
    <property type="nucleotide sequence ID" value="NC_009952.1"/>
</dbReference>
<evidence type="ECO:0000256" key="1">
    <source>
        <dbReference type="ARBA" id="ARBA00023012"/>
    </source>
</evidence>
<dbReference type="Proteomes" id="UP000006833">
    <property type="component" value="Chromosome"/>
</dbReference>
<dbReference type="InterPro" id="IPR008207">
    <property type="entry name" value="Sig_transdc_His_kin_Hpt_dom"/>
</dbReference>
<keyword evidence="2" id="KW-0597">Phosphoprotein</keyword>
<feature type="domain" description="HPt" evidence="3">
    <location>
        <begin position="11"/>
        <end position="107"/>
    </location>
</feature>
<feature type="modified residue" description="Phosphohistidine" evidence="2">
    <location>
        <position position="51"/>
    </location>
</feature>
<reference evidence="5" key="1">
    <citation type="journal article" date="2010" name="ISME J.">
        <title>The complete genome sequence of the algal symbiont Dinoroseobacter shibae: a hitchhiker's guide to life in the sea.</title>
        <authorList>
            <person name="Wagner-Dobler I."/>
            <person name="Ballhausen B."/>
            <person name="Berger M."/>
            <person name="Brinkhoff T."/>
            <person name="Buchholz I."/>
            <person name="Bunk B."/>
            <person name="Cypionka H."/>
            <person name="Daniel R."/>
            <person name="Drepper T."/>
            <person name="Gerdts G."/>
            <person name="Hahnke S."/>
            <person name="Han C."/>
            <person name="Jahn D."/>
            <person name="Kalhoefer D."/>
            <person name="Kiss H."/>
            <person name="Klenk H.P."/>
            <person name="Kyrpides N."/>
            <person name="Liebl W."/>
            <person name="Liesegang H."/>
            <person name="Meincke L."/>
            <person name="Pati A."/>
            <person name="Petersen J."/>
            <person name="Piekarski T."/>
            <person name="Pommerenke C."/>
            <person name="Pradella S."/>
            <person name="Pukall R."/>
            <person name="Rabus R."/>
            <person name="Stackebrandt E."/>
            <person name="Thole S."/>
            <person name="Thompson L."/>
            <person name="Tielen P."/>
            <person name="Tomasch J."/>
            <person name="von Jan M."/>
            <person name="Wanphrut N."/>
            <person name="Wichels A."/>
            <person name="Zech H."/>
            <person name="Simon M."/>
        </authorList>
    </citation>
    <scope>NUCLEOTIDE SEQUENCE [LARGE SCALE GENOMIC DNA]</scope>
    <source>
        <strain evidence="5">DSM 16493 / NCIMB 14021 / DFL 12</strain>
    </source>
</reference>
<proteinExistence type="predicted"/>
<organism evidence="4 5">
    <name type="scientific">Dinoroseobacter shibae (strain DSM 16493 / NCIMB 14021 / DFL 12)</name>
    <dbReference type="NCBI Taxonomy" id="398580"/>
    <lineage>
        <taxon>Bacteria</taxon>
        <taxon>Pseudomonadati</taxon>
        <taxon>Pseudomonadota</taxon>
        <taxon>Alphaproteobacteria</taxon>
        <taxon>Rhodobacterales</taxon>
        <taxon>Roseobacteraceae</taxon>
        <taxon>Dinoroseobacter</taxon>
    </lineage>
</organism>
<dbReference type="eggNOG" id="COG2198">
    <property type="taxonomic scope" value="Bacteria"/>
</dbReference>
<evidence type="ECO:0000256" key="2">
    <source>
        <dbReference type="PROSITE-ProRule" id="PRU00110"/>
    </source>
</evidence>
<dbReference type="EMBL" id="CP000830">
    <property type="protein sequence ID" value="ABV95217.1"/>
    <property type="molecule type" value="Genomic_DNA"/>
</dbReference>
<dbReference type="HOGENOM" id="CLU_164741_0_0_5"/>
<keyword evidence="1" id="KW-0902">Two-component regulatory system</keyword>
<evidence type="ECO:0000259" key="3">
    <source>
        <dbReference type="PROSITE" id="PS50894"/>
    </source>
</evidence>
<dbReference type="GO" id="GO:0004672">
    <property type="term" value="F:protein kinase activity"/>
    <property type="evidence" value="ECO:0007669"/>
    <property type="project" value="UniProtKB-ARBA"/>
</dbReference>